<accession>A0A8S5M2D4</accession>
<dbReference type="Pfam" id="PF07508">
    <property type="entry name" value="Recombinase"/>
    <property type="match status" value="1"/>
</dbReference>
<dbReference type="FunFam" id="3.90.1750.20:FF:000007">
    <property type="entry name" value="Site-specific recombinase"/>
    <property type="match status" value="1"/>
</dbReference>
<feature type="domain" description="Resolvase/invertase-type recombinase catalytic" evidence="2">
    <location>
        <begin position="21"/>
        <end position="169"/>
    </location>
</feature>
<dbReference type="PROSITE" id="PS51737">
    <property type="entry name" value="RECOMBINASE_DNA_BIND"/>
    <property type="match status" value="1"/>
</dbReference>
<dbReference type="Gene3D" id="3.40.50.1390">
    <property type="entry name" value="Resolvase, N-terminal catalytic domain"/>
    <property type="match status" value="1"/>
</dbReference>
<dbReference type="Pfam" id="PF00239">
    <property type="entry name" value="Resolvase"/>
    <property type="match status" value="1"/>
</dbReference>
<dbReference type="GO" id="GO:0003677">
    <property type="term" value="F:DNA binding"/>
    <property type="evidence" value="ECO:0007669"/>
    <property type="project" value="InterPro"/>
</dbReference>
<dbReference type="InterPro" id="IPR038109">
    <property type="entry name" value="DNA_bind_recomb_sf"/>
</dbReference>
<feature type="domain" description="Recombinase" evidence="3">
    <location>
        <begin position="177"/>
        <end position="299"/>
    </location>
</feature>
<dbReference type="InterPro" id="IPR050639">
    <property type="entry name" value="SSR_resolvase"/>
</dbReference>
<reference evidence="4" key="1">
    <citation type="journal article" date="2021" name="Proc. Natl. Acad. Sci. U.S.A.">
        <title>A Catalog of Tens of Thousands of Viruses from Human Metagenomes Reveals Hidden Associations with Chronic Diseases.</title>
        <authorList>
            <person name="Tisza M.J."/>
            <person name="Buck C.B."/>
        </authorList>
    </citation>
    <scope>NUCLEOTIDE SEQUENCE</scope>
    <source>
        <strain evidence="4">CtP6p7</strain>
    </source>
</reference>
<keyword evidence="1" id="KW-0175">Coiled coil</keyword>
<dbReference type="Gene3D" id="3.90.1750.20">
    <property type="entry name" value="Putative Large Serine Recombinase, Chain B, Domain 2"/>
    <property type="match status" value="1"/>
</dbReference>
<dbReference type="PROSITE" id="PS51736">
    <property type="entry name" value="RECOMBINASES_3"/>
    <property type="match status" value="1"/>
</dbReference>
<dbReference type="CDD" id="cd00338">
    <property type="entry name" value="Ser_Recombinase"/>
    <property type="match status" value="1"/>
</dbReference>
<dbReference type="GO" id="GO:0000150">
    <property type="term" value="F:DNA strand exchange activity"/>
    <property type="evidence" value="ECO:0007669"/>
    <property type="project" value="InterPro"/>
</dbReference>
<sequence>MKKVTKIESVQNAKTVKQKLRIAAYCRVSTGSDAQLESLDVQKSHYERYITSRDDWQFAGLYYDEGITGTKTEKRPELLRLIADCEAKKIDLVITKSISRFSRNTTDCLELVRKLLSLNIPLFFEKENINTGSMESELFLAILSSMAEGESASISENAKWSIKRRFQNGTFKLSYAPYGYDWDGTNLTVNPEQAKTVKRIFSDVLSGKGTNTIADALNAEAVPSKKNGRWTSSSVRGILANEKYTGDVIFQKTYTDDNFNRHKNHGEVDQYMMANHHEAIISHEDFEAANALVDQRALEKGIQKGNDKYQQRYAFSSKIICSECGNTFKRRIHSCATYKYVAWTCNTHIDDKNACSMKYIYDEELKAAFITMMNKLIYSHKFLLKPYLKVLENSSGEEAVQRIQHLERLLEQNSEQRETLTKLMAQGYIDQILYNQEMNALLLQADSYRSDIETITTSMTGDAAKVTETAMLLQFVSHSEMLTEYSEELFEEFADHIEVQSRNEVRFILKCGLTFTERMGD</sequence>
<evidence type="ECO:0000256" key="1">
    <source>
        <dbReference type="SAM" id="Coils"/>
    </source>
</evidence>
<dbReference type="InterPro" id="IPR036162">
    <property type="entry name" value="Resolvase-like_N_sf"/>
</dbReference>
<dbReference type="InterPro" id="IPR006119">
    <property type="entry name" value="Resolv_N"/>
</dbReference>
<dbReference type="InterPro" id="IPR025827">
    <property type="entry name" value="Zn_ribbon_recom_dom"/>
</dbReference>
<evidence type="ECO:0000313" key="4">
    <source>
        <dbReference type="EMBL" id="DAD76404.1"/>
    </source>
</evidence>
<evidence type="ECO:0000259" key="2">
    <source>
        <dbReference type="PROSITE" id="PS51736"/>
    </source>
</evidence>
<dbReference type="InterPro" id="IPR011109">
    <property type="entry name" value="DNA_bind_recombinase_dom"/>
</dbReference>
<name>A0A8S5M2D4_9CAUD</name>
<dbReference type="PANTHER" id="PTHR30461">
    <property type="entry name" value="DNA-INVERTASE FROM LAMBDOID PROPHAGE"/>
    <property type="match status" value="1"/>
</dbReference>
<dbReference type="PANTHER" id="PTHR30461:SF23">
    <property type="entry name" value="DNA RECOMBINASE-RELATED"/>
    <property type="match status" value="1"/>
</dbReference>
<dbReference type="Pfam" id="PF13408">
    <property type="entry name" value="Zn_ribbon_recom"/>
    <property type="match status" value="1"/>
</dbReference>
<dbReference type="SUPFAM" id="SSF53041">
    <property type="entry name" value="Resolvase-like"/>
    <property type="match status" value="1"/>
</dbReference>
<dbReference type="EMBL" id="BK014800">
    <property type="protein sequence ID" value="DAD76404.1"/>
    <property type="molecule type" value="Genomic_DNA"/>
</dbReference>
<protein>
    <submittedName>
        <fullName evidence="4">Integrase</fullName>
    </submittedName>
</protein>
<evidence type="ECO:0000259" key="3">
    <source>
        <dbReference type="PROSITE" id="PS51737"/>
    </source>
</evidence>
<feature type="coiled-coil region" evidence="1">
    <location>
        <begin position="396"/>
        <end position="426"/>
    </location>
</feature>
<organism evidence="4">
    <name type="scientific">Siphoviridae sp. ctP6p7</name>
    <dbReference type="NCBI Taxonomy" id="2826319"/>
    <lineage>
        <taxon>Viruses</taxon>
        <taxon>Duplodnaviria</taxon>
        <taxon>Heunggongvirae</taxon>
        <taxon>Uroviricota</taxon>
        <taxon>Caudoviricetes</taxon>
    </lineage>
</organism>
<dbReference type="SMART" id="SM00857">
    <property type="entry name" value="Resolvase"/>
    <property type="match status" value="1"/>
</dbReference>
<proteinExistence type="predicted"/>